<accession>A0AAV4TNQ8</accession>
<evidence type="ECO:0008006" key="3">
    <source>
        <dbReference type="Google" id="ProtNLM"/>
    </source>
</evidence>
<evidence type="ECO:0000313" key="2">
    <source>
        <dbReference type="Proteomes" id="UP001054837"/>
    </source>
</evidence>
<dbReference type="AlphaFoldDB" id="A0AAV4TNQ8"/>
<comment type="caution">
    <text evidence="1">The sequence shown here is derived from an EMBL/GenBank/DDBJ whole genome shotgun (WGS) entry which is preliminary data.</text>
</comment>
<name>A0AAV4TNQ8_9ARAC</name>
<protein>
    <recommendedName>
        <fullName evidence="3">Transposase</fullName>
    </recommendedName>
</protein>
<proteinExistence type="predicted"/>
<reference evidence="1 2" key="1">
    <citation type="submission" date="2021-06" db="EMBL/GenBank/DDBJ databases">
        <title>Caerostris darwini draft genome.</title>
        <authorList>
            <person name="Kono N."/>
            <person name="Arakawa K."/>
        </authorList>
    </citation>
    <scope>NUCLEOTIDE SEQUENCE [LARGE SCALE GENOMIC DNA]</scope>
</reference>
<dbReference type="EMBL" id="BPLQ01010072">
    <property type="protein sequence ID" value="GIY48218.1"/>
    <property type="molecule type" value="Genomic_DNA"/>
</dbReference>
<dbReference type="Proteomes" id="UP001054837">
    <property type="component" value="Unassembled WGS sequence"/>
</dbReference>
<organism evidence="1 2">
    <name type="scientific">Caerostris darwini</name>
    <dbReference type="NCBI Taxonomy" id="1538125"/>
    <lineage>
        <taxon>Eukaryota</taxon>
        <taxon>Metazoa</taxon>
        <taxon>Ecdysozoa</taxon>
        <taxon>Arthropoda</taxon>
        <taxon>Chelicerata</taxon>
        <taxon>Arachnida</taxon>
        <taxon>Araneae</taxon>
        <taxon>Araneomorphae</taxon>
        <taxon>Entelegynae</taxon>
        <taxon>Araneoidea</taxon>
        <taxon>Araneidae</taxon>
        <taxon>Caerostris</taxon>
    </lineage>
</organism>
<keyword evidence="2" id="KW-1185">Reference proteome</keyword>
<evidence type="ECO:0000313" key="1">
    <source>
        <dbReference type="EMBL" id="GIY48218.1"/>
    </source>
</evidence>
<sequence length="254" mass="29104">MCRRCHQWAETLPHVLNHCGIHSHAWQLRHNAIVERVLKAISPKALILSVNQECADTAFTAAWEAKCNKYEPLLPLYQAQGLSATVVPFLVGALGSWCPWNDKLMRMFCSKSYLNLFRNLCLGHHQMARPRFQKGREIFLIDVTCPFENRKTTFDSARTRKRTPRTPHIIPILVGALGSWDPQNDSFLRRFMSCSYLNTFRKLCVSDSIKLSRDIYIDFLTAHKQYSTSEDTCNDPSDLADIPSSIENQFVSPV</sequence>
<gene>
    <name evidence="1" type="primary">AVEN_250760_1</name>
    <name evidence="1" type="ORF">CDAR_493191</name>
</gene>